<sequence>MKIISGIYKIEDFKTGNVYVGSADQDNGIKKRWSNHLTHLRNGEHYYKELQEPYKIDKNRIKWEILEECGDDELQERENYWIYYCSLVDGWTVINKQKNAVRKSKVKDKSKMIKAQTGENNGHCTKLTKENVFQILNMVKKGIDREKIAAKFDIYPSYISRFGKDRWVKAYKEWKEKEIVTSANVQPH</sequence>
<dbReference type="Pfam" id="PF01541">
    <property type="entry name" value="GIY-YIG"/>
    <property type="match status" value="1"/>
</dbReference>
<protein>
    <submittedName>
        <fullName evidence="2">GIY-YIG catalytic domain-containing protein</fullName>
    </submittedName>
</protein>
<keyword evidence="3" id="KW-1185">Reference proteome</keyword>
<dbReference type="InterPro" id="IPR035901">
    <property type="entry name" value="GIY-YIG_endonuc_sf"/>
</dbReference>
<dbReference type="OrthoDB" id="1910050at2"/>
<dbReference type="SUPFAM" id="SSF82771">
    <property type="entry name" value="GIY-YIG endonuclease"/>
    <property type="match status" value="1"/>
</dbReference>
<dbReference type="EMBL" id="FWXH01000002">
    <property type="protein sequence ID" value="SMC19400.1"/>
    <property type="molecule type" value="Genomic_DNA"/>
</dbReference>
<dbReference type="PROSITE" id="PS50164">
    <property type="entry name" value="GIY_YIG"/>
    <property type="match status" value="1"/>
</dbReference>
<dbReference type="RefSeq" id="WP_139795959.1">
    <property type="nucleotide sequence ID" value="NZ_FWXH01000002.1"/>
</dbReference>
<organism evidence="2 3">
    <name type="scientific">Clostridium acidisoli DSM 12555</name>
    <dbReference type="NCBI Taxonomy" id="1121291"/>
    <lineage>
        <taxon>Bacteria</taxon>
        <taxon>Bacillati</taxon>
        <taxon>Bacillota</taxon>
        <taxon>Clostridia</taxon>
        <taxon>Eubacteriales</taxon>
        <taxon>Clostridiaceae</taxon>
        <taxon>Clostridium</taxon>
    </lineage>
</organism>
<accession>A0A1W1X6C2</accession>
<gene>
    <name evidence="2" type="ORF">SAMN02745134_00819</name>
</gene>
<dbReference type="STRING" id="1121291.SAMN02745134_00819"/>
<proteinExistence type="predicted"/>
<dbReference type="Gene3D" id="3.40.1440.10">
    <property type="entry name" value="GIY-YIG endonuclease"/>
    <property type="match status" value="1"/>
</dbReference>
<reference evidence="2 3" key="1">
    <citation type="submission" date="2017-04" db="EMBL/GenBank/DDBJ databases">
        <authorList>
            <person name="Afonso C.L."/>
            <person name="Miller P.J."/>
            <person name="Scott M.A."/>
            <person name="Spackman E."/>
            <person name="Goraichik I."/>
            <person name="Dimitrov K.M."/>
            <person name="Suarez D.L."/>
            <person name="Swayne D.E."/>
        </authorList>
    </citation>
    <scope>NUCLEOTIDE SEQUENCE [LARGE SCALE GENOMIC DNA]</scope>
    <source>
        <strain evidence="2 3">DSM 12555</strain>
    </source>
</reference>
<name>A0A1W1X6C2_9CLOT</name>
<dbReference type="Proteomes" id="UP000192468">
    <property type="component" value="Unassembled WGS sequence"/>
</dbReference>
<feature type="domain" description="GIY-YIG" evidence="1">
    <location>
        <begin position="3"/>
        <end position="100"/>
    </location>
</feature>
<evidence type="ECO:0000259" key="1">
    <source>
        <dbReference type="PROSITE" id="PS50164"/>
    </source>
</evidence>
<evidence type="ECO:0000313" key="3">
    <source>
        <dbReference type="Proteomes" id="UP000192468"/>
    </source>
</evidence>
<dbReference type="AlphaFoldDB" id="A0A1W1X6C2"/>
<evidence type="ECO:0000313" key="2">
    <source>
        <dbReference type="EMBL" id="SMC19400.1"/>
    </source>
</evidence>
<dbReference type="InterPro" id="IPR000305">
    <property type="entry name" value="GIY-YIG_endonuc"/>
</dbReference>